<dbReference type="InParanoid" id="W3WPH6"/>
<dbReference type="OrthoDB" id="276276at2759"/>
<sequence>MGPTLTQNQKHILAMSKAEYLSHVGNVGRDSRLQVAAAVFKIDIQSSRPTILLLKRRSHDSYEPGEFEVPSGSVDDSDFIISDSIARAVQDQSNLRVFRIDAMLREKRWSIPDLYYGDEDMDISNTLVCSKRESMQLNWAVTVHDIEDIIVASEDHDEFVWATWASLNVLNLSTDTRDLAKEALTWAARRLCA</sequence>
<protein>
    <recommendedName>
        <fullName evidence="3">Nudix hydrolase domain-containing protein</fullName>
    </recommendedName>
</protein>
<dbReference type="EMBL" id="KI912118">
    <property type="protein sequence ID" value="ETS75748.1"/>
    <property type="molecule type" value="Genomic_DNA"/>
</dbReference>
<evidence type="ECO:0000313" key="1">
    <source>
        <dbReference type="EMBL" id="ETS75748.1"/>
    </source>
</evidence>
<dbReference type="eggNOG" id="ENOG502STAY">
    <property type="taxonomic scope" value="Eukaryota"/>
</dbReference>
<dbReference type="KEGG" id="pfy:PFICI_12692"/>
<proteinExistence type="predicted"/>
<dbReference type="HOGENOM" id="CLU_1409238_0_0_1"/>
<evidence type="ECO:0000313" key="2">
    <source>
        <dbReference type="Proteomes" id="UP000030651"/>
    </source>
</evidence>
<reference evidence="2" key="1">
    <citation type="journal article" date="2015" name="BMC Genomics">
        <title>Genomic and transcriptomic analysis of the endophytic fungus Pestalotiopsis fici reveals its lifestyle and high potential for synthesis of natural products.</title>
        <authorList>
            <person name="Wang X."/>
            <person name="Zhang X."/>
            <person name="Liu L."/>
            <person name="Xiang M."/>
            <person name="Wang W."/>
            <person name="Sun X."/>
            <person name="Che Y."/>
            <person name="Guo L."/>
            <person name="Liu G."/>
            <person name="Guo L."/>
            <person name="Wang C."/>
            <person name="Yin W.B."/>
            <person name="Stadler M."/>
            <person name="Zhang X."/>
            <person name="Liu X."/>
        </authorList>
    </citation>
    <scope>NUCLEOTIDE SEQUENCE [LARGE SCALE GENOMIC DNA]</scope>
    <source>
        <strain evidence="2">W106-1 / CGMCC3.15140</strain>
    </source>
</reference>
<evidence type="ECO:0008006" key="3">
    <source>
        <dbReference type="Google" id="ProtNLM"/>
    </source>
</evidence>
<gene>
    <name evidence="1" type="ORF">PFICI_12692</name>
</gene>
<name>W3WPH6_PESFW</name>
<organism evidence="1 2">
    <name type="scientific">Pestalotiopsis fici (strain W106-1 / CGMCC3.15140)</name>
    <dbReference type="NCBI Taxonomy" id="1229662"/>
    <lineage>
        <taxon>Eukaryota</taxon>
        <taxon>Fungi</taxon>
        <taxon>Dikarya</taxon>
        <taxon>Ascomycota</taxon>
        <taxon>Pezizomycotina</taxon>
        <taxon>Sordariomycetes</taxon>
        <taxon>Xylariomycetidae</taxon>
        <taxon>Amphisphaeriales</taxon>
        <taxon>Sporocadaceae</taxon>
        <taxon>Pestalotiopsis</taxon>
    </lineage>
</organism>
<keyword evidence="2" id="KW-1185">Reference proteome</keyword>
<dbReference type="GeneID" id="19277705"/>
<dbReference type="Gene3D" id="3.90.79.10">
    <property type="entry name" value="Nucleoside Triphosphate Pyrophosphohydrolase"/>
    <property type="match status" value="1"/>
</dbReference>
<dbReference type="OMA" id="VFRIDAM"/>
<dbReference type="AlphaFoldDB" id="W3WPH6"/>
<dbReference type="InterPro" id="IPR015797">
    <property type="entry name" value="NUDIX_hydrolase-like_dom_sf"/>
</dbReference>
<dbReference type="Proteomes" id="UP000030651">
    <property type="component" value="Unassembled WGS sequence"/>
</dbReference>
<dbReference type="SUPFAM" id="SSF55811">
    <property type="entry name" value="Nudix"/>
    <property type="match status" value="1"/>
</dbReference>
<accession>W3WPH6</accession>
<dbReference type="RefSeq" id="XP_007839464.1">
    <property type="nucleotide sequence ID" value="XM_007841273.1"/>
</dbReference>